<proteinExistence type="predicted"/>
<keyword evidence="3" id="KW-1185">Reference proteome</keyword>
<dbReference type="GeneID" id="72186811"/>
<name>A0A8U0HSQ7_9EURY</name>
<feature type="region of interest" description="Disordered" evidence="1">
    <location>
        <begin position="117"/>
        <end position="196"/>
    </location>
</feature>
<accession>A0A8U0HSQ7</accession>
<reference evidence="2 3" key="1">
    <citation type="submission" date="2022-04" db="EMBL/GenBank/DDBJ databases">
        <title>Diverse halophilic archaea isolated from saline environments.</title>
        <authorList>
            <person name="Cui H.-L."/>
        </authorList>
    </citation>
    <scope>NUCLEOTIDE SEQUENCE [LARGE SCALE GENOMIC DNA]</scope>
    <source>
        <strain evidence="2 3">XZYJT49</strain>
    </source>
</reference>
<sequence>MGKISIGLRGWRFDEDAVFTEDGEFRPMDDIPADQRKRLVRLQALVASPCDGCWLIHGDEDIHKCNESEVVYGEPLGEVVLCADHEPDFLYWFGEAGGSQYKGQQELQDEFHEWFADGGRAPEGYGGVEHVETDPDDIPEPPEPDMEDLNVDIPEEERERIDLRNMEVESGDGGQSADEDDESLDDDLDLGRDYPS</sequence>
<organism evidence="2 3">
    <name type="scientific">Halorussus limi</name>
    <dbReference type="NCBI Taxonomy" id="2938695"/>
    <lineage>
        <taxon>Archaea</taxon>
        <taxon>Methanobacteriati</taxon>
        <taxon>Methanobacteriota</taxon>
        <taxon>Stenosarchaea group</taxon>
        <taxon>Halobacteria</taxon>
        <taxon>Halobacteriales</taxon>
        <taxon>Haladaptataceae</taxon>
        <taxon>Halorussus</taxon>
    </lineage>
</organism>
<evidence type="ECO:0000313" key="3">
    <source>
        <dbReference type="Proteomes" id="UP000830729"/>
    </source>
</evidence>
<dbReference type="InterPro" id="IPR058427">
    <property type="entry name" value="DUF8114"/>
</dbReference>
<dbReference type="Proteomes" id="UP000830729">
    <property type="component" value="Chromosome"/>
</dbReference>
<evidence type="ECO:0000256" key="1">
    <source>
        <dbReference type="SAM" id="MobiDB-lite"/>
    </source>
</evidence>
<dbReference type="KEGG" id="halx:M0R89_16390"/>
<dbReference type="RefSeq" id="WP_248650153.1">
    <property type="nucleotide sequence ID" value="NZ_CP096659.1"/>
</dbReference>
<feature type="compositionally biased region" description="Basic and acidic residues" evidence="1">
    <location>
        <begin position="157"/>
        <end position="167"/>
    </location>
</feature>
<gene>
    <name evidence="2" type="ORF">M0R89_16390</name>
</gene>
<dbReference type="Pfam" id="PF26419">
    <property type="entry name" value="DUF8114"/>
    <property type="match status" value="1"/>
</dbReference>
<protein>
    <submittedName>
        <fullName evidence="2">Uncharacterized protein</fullName>
    </submittedName>
</protein>
<feature type="compositionally biased region" description="Acidic residues" evidence="1">
    <location>
        <begin position="134"/>
        <end position="156"/>
    </location>
</feature>
<dbReference type="EMBL" id="CP096659">
    <property type="protein sequence ID" value="UPV74105.1"/>
    <property type="molecule type" value="Genomic_DNA"/>
</dbReference>
<feature type="compositionally biased region" description="Acidic residues" evidence="1">
    <location>
        <begin position="177"/>
        <end position="188"/>
    </location>
</feature>
<evidence type="ECO:0000313" key="2">
    <source>
        <dbReference type="EMBL" id="UPV74105.1"/>
    </source>
</evidence>
<dbReference type="AlphaFoldDB" id="A0A8U0HSQ7"/>